<name>A0A9K3GV69_HELAN</name>
<reference evidence="1" key="1">
    <citation type="journal article" date="2017" name="Nature">
        <title>The sunflower genome provides insights into oil metabolism, flowering and Asterid evolution.</title>
        <authorList>
            <person name="Badouin H."/>
            <person name="Gouzy J."/>
            <person name="Grassa C.J."/>
            <person name="Murat F."/>
            <person name="Staton S.E."/>
            <person name="Cottret L."/>
            <person name="Lelandais-Briere C."/>
            <person name="Owens G.L."/>
            <person name="Carrere S."/>
            <person name="Mayjonade B."/>
            <person name="Legrand L."/>
            <person name="Gill N."/>
            <person name="Kane N.C."/>
            <person name="Bowers J.E."/>
            <person name="Hubner S."/>
            <person name="Bellec A."/>
            <person name="Berard A."/>
            <person name="Berges H."/>
            <person name="Blanchet N."/>
            <person name="Boniface M.C."/>
            <person name="Brunel D."/>
            <person name="Catrice O."/>
            <person name="Chaidir N."/>
            <person name="Claudel C."/>
            <person name="Donnadieu C."/>
            <person name="Faraut T."/>
            <person name="Fievet G."/>
            <person name="Helmstetter N."/>
            <person name="King M."/>
            <person name="Knapp S.J."/>
            <person name="Lai Z."/>
            <person name="Le Paslier M.C."/>
            <person name="Lippi Y."/>
            <person name="Lorenzon L."/>
            <person name="Mandel J.R."/>
            <person name="Marage G."/>
            <person name="Marchand G."/>
            <person name="Marquand E."/>
            <person name="Bret-Mestries E."/>
            <person name="Morien E."/>
            <person name="Nambeesan S."/>
            <person name="Nguyen T."/>
            <person name="Pegot-Espagnet P."/>
            <person name="Pouilly N."/>
            <person name="Raftis F."/>
            <person name="Sallet E."/>
            <person name="Schiex T."/>
            <person name="Thomas J."/>
            <person name="Vandecasteele C."/>
            <person name="Vares D."/>
            <person name="Vear F."/>
            <person name="Vautrin S."/>
            <person name="Crespi M."/>
            <person name="Mangin B."/>
            <person name="Burke J.M."/>
            <person name="Salse J."/>
            <person name="Munos S."/>
            <person name="Vincourt P."/>
            <person name="Rieseberg L.H."/>
            <person name="Langlade N.B."/>
        </authorList>
    </citation>
    <scope>NUCLEOTIDE SEQUENCE</scope>
    <source>
        <tissue evidence="1">Leaves</tissue>
    </source>
</reference>
<evidence type="ECO:0000313" key="1">
    <source>
        <dbReference type="EMBL" id="KAF5756987.1"/>
    </source>
</evidence>
<evidence type="ECO:0000313" key="2">
    <source>
        <dbReference type="Proteomes" id="UP000215914"/>
    </source>
</evidence>
<gene>
    <name evidence="1" type="ORF">HanXRQr2_Chr17g0821351</name>
</gene>
<comment type="caution">
    <text evidence="1">The sequence shown here is derived from an EMBL/GenBank/DDBJ whole genome shotgun (WGS) entry which is preliminary data.</text>
</comment>
<protein>
    <submittedName>
        <fullName evidence="1">Uncharacterized protein</fullName>
    </submittedName>
</protein>
<dbReference type="EMBL" id="MNCJ02000332">
    <property type="protein sequence ID" value="KAF5756987.1"/>
    <property type="molecule type" value="Genomic_DNA"/>
</dbReference>
<sequence>MYRGATDSNLLRNEDAALRQVTDVEDERTTDVVPFAWKDGYRDKEQLAYIFEEVSTPLG</sequence>
<reference evidence="1" key="2">
    <citation type="submission" date="2020-06" db="EMBL/GenBank/DDBJ databases">
        <title>Helianthus annuus Genome sequencing and assembly Release 2.</title>
        <authorList>
            <person name="Gouzy J."/>
            <person name="Langlade N."/>
            <person name="Munos S."/>
        </authorList>
    </citation>
    <scope>NUCLEOTIDE SEQUENCE</scope>
    <source>
        <tissue evidence="1">Leaves</tissue>
    </source>
</reference>
<keyword evidence="2" id="KW-1185">Reference proteome</keyword>
<organism evidence="1 2">
    <name type="scientific">Helianthus annuus</name>
    <name type="common">Common sunflower</name>
    <dbReference type="NCBI Taxonomy" id="4232"/>
    <lineage>
        <taxon>Eukaryota</taxon>
        <taxon>Viridiplantae</taxon>
        <taxon>Streptophyta</taxon>
        <taxon>Embryophyta</taxon>
        <taxon>Tracheophyta</taxon>
        <taxon>Spermatophyta</taxon>
        <taxon>Magnoliopsida</taxon>
        <taxon>eudicotyledons</taxon>
        <taxon>Gunneridae</taxon>
        <taxon>Pentapetalae</taxon>
        <taxon>asterids</taxon>
        <taxon>campanulids</taxon>
        <taxon>Asterales</taxon>
        <taxon>Asteraceae</taxon>
        <taxon>Asteroideae</taxon>
        <taxon>Heliantheae alliance</taxon>
        <taxon>Heliantheae</taxon>
        <taxon>Helianthus</taxon>
    </lineage>
</organism>
<dbReference type="AlphaFoldDB" id="A0A9K3GV69"/>
<dbReference type="Gramene" id="mRNA:HanXRQr2_Chr17g0821351">
    <property type="protein sequence ID" value="mRNA:HanXRQr2_Chr17g0821351"/>
    <property type="gene ID" value="HanXRQr2_Chr17g0821351"/>
</dbReference>
<proteinExistence type="predicted"/>
<accession>A0A9K3GV69</accession>
<dbReference type="Proteomes" id="UP000215914">
    <property type="component" value="Unassembled WGS sequence"/>
</dbReference>